<name>A0ABT1UJE3_9GAMM</name>
<evidence type="ECO:0000256" key="3">
    <source>
        <dbReference type="PIRNR" id="PIRNR036492"/>
    </source>
</evidence>
<dbReference type="InterPro" id="IPR016161">
    <property type="entry name" value="Ald_DH/histidinol_DH"/>
</dbReference>
<evidence type="ECO:0000256" key="5">
    <source>
        <dbReference type="RuleBase" id="RU003345"/>
    </source>
</evidence>
<evidence type="ECO:0000259" key="6">
    <source>
        <dbReference type="Pfam" id="PF00171"/>
    </source>
</evidence>
<dbReference type="Proteomes" id="UP001524569">
    <property type="component" value="Unassembled WGS sequence"/>
</dbReference>
<dbReference type="PANTHER" id="PTHR11699">
    <property type="entry name" value="ALDEHYDE DEHYDROGENASE-RELATED"/>
    <property type="match status" value="1"/>
</dbReference>
<organism evidence="7 8">
    <name type="scientific">Methylomonas aurea</name>
    <dbReference type="NCBI Taxonomy" id="2952224"/>
    <lineage>
        <taxon>Bacteria</taxon>
        <taxon>Pseudomonadati</taxon>
        <taxon>Pseudomonadota</taxon>
        <taxon>Gammaproteobacteria</taxon>
        <taxon>Methylococcales</taxon>
        <taxon>Methylococcaceae</taxon>
        <taxon>Methylomonas</taxon>
    </lineage>
</organism>
<comment type="similarity">
    <text evidence="1 3 5">Belongs to the aldehyde dehydrogenase family.</text>
</comment>
<dbReference type="InterPro" id="IPR016162">
    <property type="entry name" value="Ald_DH_N"/>
</dbReference>
<dbReference type="InterPro" id="IPR012394">
    <property type="entry name" value="Aldehyde_DH_NAD(P)"/>
</dbReference>
<dbReference type="SUPFAM" id="SSF53720">
    <property type="entry name" value="ALDH-like"/>
    <property type="match status" value="1"/>
</dbReference>
<feature type="active site" evidence="4">
    <location>
        <position position="234"/>
    </location>
</feature>
<dbReference type="EMBL" id="JANIBM010000012">
    <property type="protein sequence ID" value="MCQ8181790.1"/>
    <property type="molecule type" value="Genomic_DNA"/>
</dbReference>
<protein>
    <recommendedName>
        <fullName evidence="3">Aldehyde dehydrogenase</fullName>
    </recommendedName>
</protein>
<dbReference type="InterPro" id="IPR016163">
    <property type="entry name" value="Ald_DH_C"/>
</dbReference>
<dbReference type="InterPro" id="IPR029510">
    <property type="entry name" value="Ald_DH_CS_GLU"/>
</dbReference>
<dbReference type="Pfam" id="PF00171">
    <property type="entry name" value="Aldedh"/>
    <property type="match status" value="1"/>
</dbReference>
<dbReference type="RefSeq" id="WP_256611078.1">
    <property type="nucleotide sequence ID" value="NZ_JANIBM010000012.1"/>
</dbReference>
<dbReference type="PROSITE" id="PS00687">
    <property type="entry name" value="ALDEHYDE_DEHYDR_GLU"/>
    <property type="match status" value="1"/>
</dbReference>
<evidence type="ECO:0000256" key="4">
    <source>
        <dbReference type="PROSITE-ProRule" id="PRU10007"/>
    </source>
</evidence>
<dbReference type="Gene3D" id="3.40.309.10">
    <property type="entry name" value="Aldehyde Dehydrogenase, Chain A, domain 2"/>
    <property type="match status" value="1"/>
</dbReference>
<keyword evidence="8" id="KW-1185">Reference proteome</keyword>
<dbReference type="CDD" id="cd07099">
    <property type="entry name" value="ALDH_DDALDH"/>
    <property type="match status" value="1"/>
</dbReference>
<evidence type="ECO:0000256" key="1">
    <source>
        <dbReference type="ARBA" id="ARBA00009986"/>
    </source>
</evidence>
<dbReference type="PIRSF" id="PIRSF036492">
    <property type="entry name" value="ALDH"/>
    <property type="match status" value="1"/>
</dbReference>
<accession>A0ABT1UJE3</accession>
<gene>
    <name evidence="7" type="ORF">NP603_11780</name>
</gene>
<dbReference type="Gene3D" id="3.40.605.10">
    <property type="entry name" value="Aldehyde Dehydrogenase, Chain A, domain 1"/>
    <property type="match status" value="1"/>
</dbReference>
<proteinExistence type="inferred from homology"/>
<reference evidence="7 8" key="1">
    <citation type="submission" date="2022-07" db="EMBL/GenBank/DDBJ databases">
        <title>Methylomonas rivi sp. nov., Methylomonas rosea sp. nov., Methylomonas aureus sp. nov. and Methylomonas subterranea sp. nov., four novel methanotrophs isolated from a freshwater creek and the deep terrestrial subsurface.</title>
        <authorList>
            <person name="Abin C."/>
            <person name="Sankaranarayanan K."/>
            <person name="Garner C."/>
            <person name="Sindelar R."/>
            <person name="Kotary K."/>
            <person name="Garner R."/>
            <person name="Barclay S."/>
            <person name="Lawson P."/>
            <person name="Krumholz L."/>
        </authorList>
    </citation>
    <scope>NUCLEOTIDE SEQUENCE [LARGE SCALE GENOMIC DNA]</scope>
    <source>
        <strain evidence="7 8">SURF-1</strain>
    </source>
</reference>
<feature type="domain" description="Aldehyde dehydrogenase" evidence="6">
    <location>
        <begin position="4"/>
        <end position="449"/>
    </location>
</feature>
<keyword evidence="2 3" id="KW-0560">Oxidoreductase</keyword>
<dbReference type="InterPro" id="IPR015590">
    <property type="entry name" value="Aldehyde_DH_dom"/>
</dbReference>
<evidence type="ECO:0000313" key="8">
    <source>
        <dbReference type="Proteomes" id="UP001524569"/>
    </source>
</evidence>
<evidence type="ECO:0000256" key="2">
    <source>
        <dbReference type="ARBA" id="ARBA00023002"/>
    </source>
</evidence>
<sequence length="531" mass="57698">MATLQAFSPLDGRLLGEYPVATADDISRTLQRARTAASIWSHTPVKQRCQILASFGELVLAELDAIVDCLRLTGGKVACEALLGEIYPLLDLLAYYRKHAPDILAERGVATSPFAFPGATAKVCYRPVGVAAVISPWNYPFQLSVAPLLTALFAGNAAILKPSELSLPVGQLIVDLFRRLDLPLDLVQWLPGDGSVGAQLIDAGPDLVFFTGSLAGGRAVMRQAAQHPIPVLLELGGKDAMLVFADADLPRAAAAAVYGAFSNSGQVCVSVERLYLQRQCHDQVLQRLLEATEQLRVGAGADAELGAMVSGRQIELIKAQYDDALAQGAAASGPLVCDGNFVRPVVLWNVHHGMRLMREESFGPLLPVMAFDSEADAVALANDSEFGLNASVWSRDIAKAERVAQQLQVGNWAVNDVIKNIGHAGLPFGGVKRSGFGRYHGAEGLLAFSYPVSGLTSRSHLPKEPNWFPYSAQHYRALQGYLDFVHGGGSLRQRIKRNWPALQAFREYSAFDLAQRWHNLKLLLSWHRNYR</sequence>
<comment type="caution">
    <text evidence="7">The sequence shown here is derived from an EMBL/GenBank/DDBJ whole genome shotgun (WGS) entry which is preliminary data.</text>
</comment>
<evidence type="ECO:0000313" key="7">
    <source>
        <dbReference type="EMBL" id="MCQ8181790.1"/>
    </source>
</evidence>